<accession>C2KKE2</accession>
<reference evidence="1 2" key="1">
    <citation type="submission" date="2009-04" db="EMBL/GenBank/DDBJ databases">
        <authorList>
            <person name="Qin X."/>
            <person name="Bachman B."/>
            <person name="Battles P."/>
            <person name="Bell A."/>
            <person name="Bess C."/>
            <person name="Bickham C."/>
            <person name="Chaboub L."/>
            <person name="Chen D."/>
            <person name="Coyle M."/>
            <person name="Deiros D.R."/>
            <person name="Dinh H."/>
            <person name="Forbes L."/>
            <person name="Fowler G."/>
            <person name="Francisco L."/>
            <person name="Fu Q."/>
            <person name="Gubbala S."/>
            <person name="Hale W."/>
            <person name="Han Y."/>
            <person name="Hemphill L."/>
            <person name="Highlander S.K."/>
            <person name="Hirani K."/>
            <person name="Hogues M."/>
            <person name="Jackson L."/>
            <person name="Jakkamsetti A."/>
            <person name="Javaid M."/>
            <person name="Jiang H."/>
            <person name="Korchina V."/>
            <person name="Kovar C."/>
            <person name="Lara F."/>
            <person name="Lee S."/>
            <person name="Mata R."/>
            <person name="Mathew T."/>
            <person name="Moen C."/>
            <person name="Morales K."/>
            <person name="Munidasa M."/>
            <person name="Nazareth L."/>
            <person name="Ngo R."/>
            <person name="Nguyen L."/>
            <person name="Okwuonu G."/>
            <person name="Ongeri F."/>
            <person name="Patil S."/>
            <person name="Petrosino J."/>
            <person name="Pham C."/>
            <person name="Pham P."/>
            <person name="Pu L.-L."/>
            <person name="Puazo M."/>
            <person name="Raj R."/>
            <person name="Reid J."/>
            <person name="Rouhana J."/>
            <person name="Saada N."/>
            <person name="Shang Y."/>
            <person name="Simmons D."/>
            <person name="Thornton R."/>
            <person name="Warren J."/>
            <person name="Weissenberger G."/>
            <person name="Zhang J."/>
            <person name="Zhang L."/>
            <person name="Zhou C."/>
            <person name="Zhu D."/>
            <person name="Muzny D."/>
            <person name="Worley K."/>
            <person name="Gibbs R."/>
        </authorList>
    </citation>
    <scope>NUCLEOTIDE SEQUENCE [LARGE SCALE GENOMIC DNA]</scope>
    <source>
        <strain evidence="1 2">ATCC 19254</strain>
    </source>
</reference>
<evidence type="ECO:0000313" key="2">
    <source>
        <dbReference type="Proteomes" id="UP000004283"/>
    </source>
</evidence>
<dbReference type="Proteomes" id="UP000004283">
    <property type="component" value="Unassembled WGS sequence"/>
</dbReference>
<dbReference type="Gene3D" id="3.40.50.1820">
    <property type="entry name" value="alpha/beta hydrolase"/>
    <property type="match status" value="1"/>
</dbReference>
<protein>
    <recommendedName>
        <fullName evidence="3">Alpha/beta hydrolase</fullName>
    </recommendedName>
</protein>
<dbReference type="AlphaFoldDB" id="C2KKE2"/>
<gene>
    <name evidence="1" type="ORF">HMPREF0555_1108</name>
</gene>
<sequence length="176" mass="20313">MAQALAHHFQSQVLSLFMTCPVVYADKDRRILGKHINISEEKISTDKNKEYFYDFKKMNVVLNQKSWQDYQNLIIPGLKKANKNFLSQLQDDSYSLSFENDLHHLNSKTAVCILVRRHDQVVGYEQQLKLIELSEFAEGALVNKAGHNLMIDQPGLVSFYFEKMLESLTKAQLTSN</sequence>
<dbReference type="SUPFAM" id="SSF53474">
    <property type="entry name" value="alpha/beta-Hydrolases"/>
    <property type="match status" value="1"/>
</dbReference>
<dbReference type="HOGENOM" id="CLU_1558564_0_0_9"/>
<evidence type="ECO:0008006" key="3">
    <source>
        <dbReference type="Google" id="ProtNLM"/>
    </source>
</evidence>
<dbReference type="EMBL" id="ACKV01000063">
    <property type="protein sequence ID" value="EEJ42285.1"/>
    <property type="molecule type" value="Genomic_DNA"/>
</dbReference>
<dbReference type="RefSeq" id="WP_004164126.1">
    <property type="nucleotide sequence ID" value="NZ_GG693384.1"/>
</dbReference>
<comment type="caution">
    <text evidence="1">The sequence shown here is derived from an EMBL/GenBank/DDBJ whole genome shotgun (WGS) entry which is preliminary data.</text>
</comment>
<organism evidence="1 2">
    <name type="scientific">Leuconostoc mesenteroides subsp. cremoris ATCC 19254</name>
    <dbReference type="NCBI Taxonomy" id="586220"/>
    <lineage>
        <taxon>Bacteria</taxon>
        <taxon>Bacillati</taxon>
        <taxon>Bacillota</taxon>
        <taxon>Bacilli</taxon>
        <taxon>Lactobacillales</taxon>
        <taxon>Lactobacillaceae</taxon>
        <taxon>Leuconostoc</taxon>
    </lineage>
</organism>
<name>C2KKE2_LEUMC</name>
<proteinExistence type="predicted"/>
<evidence type="ECO:0000313" key="1">
    <source>
        <dbReference type="EMBL" id="EEJ42285.1"/>
    </source>
</evidence>
<dbReference type="InterPro" id="IPR029058">
    <property type="entry name" value="AB_hydrolase_fold"/>
</dbReference>